<organism evidence="9 10">
    <name type="scientific">Trypanosoma equiperdum</name>
    <dbReference type="NCBI Taxonomy" id="5694"/>
    <lineage>
        <taxon>Eukaryota</taxon>
        <taxon>Discoba</taxon>
        <taxon>Euglenozoa</taxon>
        <taxon>Kinetoplastea</taxon>
        <taxon>Metakinetoplastina</taxon>
        <taxon>Trypanosomatida</taxon>
        <taxon>Trypanosomatidae</taxon>
        <taxon>Trypanosoma</taxon>
    </lineage>
</organism>
<protein>
    <submittedName>
        <fullName evidence="9">Trypanosome variant surface glycoprotein (A-type), putative</fullName>
    </submittedName>
</protein>
<reference evidence="9" key="1">
    <citation type="submission" date="2016-09" db="EMBL/GenBank/DDBJ databases">
        <authorList>
            <person name="Hebert L."/>
            <person name="Moumen B."/>
        </authorList>
    </citation>
    <scope>NUCLEOTIDE SEQUENCE [LARGE SCALE GENOMIC DNA]</scope>
    <source>
        <strain evidence="9">OVI</strain>
    </source>
</reference>
<dbReference type="GO" id="GO:0042783">
    <property type="term" value="P:symbiont-mediated evasion of host immune response"/>
    <property type="evidence" value="ECO:0007669"/>
    <property type="project" value="InterPro"/>
</dbReference>
<dbReference type="AlphaFoldDB" id="A0A1G4I5V8"/>
<proteinExistence type="predicted"/>
<dbReference type="RefSeq" id="XP_067078625.1">
    <property type="nucleotide sequence ID" value="XM_067222524.1"/>
</dbReference>
<keyword evidence="3" id="KW-0336">GPI-anchor</keyword>
<evidence type="ECO:0000256" key="2">
    <source>
        <dbReference type="ARBA" id="ARBA00022475"/>
    </source>
</evidence>
<evidence type="ECO:0000256" key="4">
    <source>
        <dbReference type="ARBA" id="ARBA00023136"/>
    </source>
</evidence>
<dbReference type="Pfam" id="PF00913">
    <property type="entry name" value="Trypan_glycop"/>
    <property type="match status" value="1"/>
</dbReference>
<gene>
    <name evidence="9" type="ORF">TEOVI_000790600</name>
</gene>
<evidence type="ECO:0000256" key="6">
    <source>
        <dbReference type="ARBA" id="ARBA00023288"/>
    </source>
</evidence>
<evidence type="ECO:0000256" key="5">
    <source>
        <dbReference type="ARBA" id="ARBA00023180"/>
    </source>
</evidence>
<dbReference type="SUPFAM" id="SSF58087">
    <property type="entry name" value="Variant surface glycoprotein (N-terminal domain)"/>
    <property type="match status" value="1"/>
</dbReference>
<evidence type="ECO:0000259" key="8">
    <source>
        <dbReference type="Pfam" id="PF00913"/>
    </source>
</evidence>
<keyword evidence="6" id="KW-0449">Lipoprotein</keyword>
<evidence type="ECO:0000313" key="9">
    <source>
        <dbReference type="EMBL" id="SCU67293.1"/>
    </source>
</evidence>
<keyword evidence="4" id="KW-0472">Membrane</keyword>
<dbReference type="GeneID" id="92381840"/>
<keyword evidence="2" id="KW-1003">Cell membrane</keyword>
<comment type="caution">
    <text evidence="9">The sequence shown here is derived from an EMBL/GenBank/DDBJ whole genome shotgun (WGS) entry which is preliminary data.</text>
</comment>
<dbReference type="VEuPathDB" id="TriTrypDB:TEOVI_000790600"/>
<sequence length="179" mass="19323">MKATPRTLMQQLTLVLTFGLLTLKLTEAADSKRAIKKAAAQKVCDLAQELKEVTPYVAQTINKLAHRAVRLAYLQASLEQINARKSGGGLKALTDLALAAYTAKNAITSVLCSKAKVGAEESGVCALHAGRLEDFIFVFYQVNQEDSSKYRLKGGKTLPHTDLTCLSSKTALKPIQDAS</sequence>
<dbReference type="GO" id="GO:0005886">
    <property type="term" value="C:plasma membrane"/>
    <property type="evidence" value="ECO:0007669"/>
    <property type="project" value="UniProtKB-SubCell"/>
</dbReference>
<evidence type="ECO:0000256" key="7">
    <source>
        <dbReference type="SAM" id="SignalP"/>
    </source>
</evidence>
<feature type="domain" description="Trypanosome variant surface glycoprotein A-type N-terminal" evidence="8">
    <location>
        <begin position="20"/>
        <end position="147"/>
    </location>
</feature>
<accession>A0A1G4I5V8</accession>
<dbReference type="EMBL" id="CZPT02000720">
    <property type="protein sequence ID" value="SCU67293.1"/>
    <property type="molecule type" value="Genomic_DNA"/>
</dbReference>
<dbReference type="Proteomes" id="UP000195570">
    <property type="component" value="Unassembled WGS sequence"/>
</dbReference>
<keyword evidence="7" id="KW-0732">Signal</keyword>
<comment type="subcellular location">
    <subcellularLocation>
        <location evidence="1">Cell membrane</location>
        <topology evidence="1">Lipid-anchor</topology>
        <topology evidence="1">GPI-anchor</topology>
    </subcellularLocation>
</comment>
<keyword evidence="10" id="KW-1185">Reference proteome</keyword>
<name>A0A1G4I5V8_TRYEQ</name>
<dbReference type="InterPro" id="IPR001812">
    <property type="entry name" value="Trypano_VSG_A_N_dom"/>
</dbReference>
<evidence type="ECO:0000256" key="1">
    <source>
        <dbReference type="ARBA" id="ARBA00004609"/>
    </source>
</evidence>
<feature type="chain" id="PRO_5009235217" evidence="7">
    <location>
        <begin position="29"/>
        <end position="179"/>
    </location>
</feature>
<evidence type="ECO:0000256" key="3">
    <source>
        <dbReference type="ARBA" id="ARBA00022622"/>
    </source>
</evidence>
<evidence type="ECO:0000313" key="10">
    <source>
        <dbReference type="Proteomes" id="UP000195570"/>
    </source>
</evidence>
<feature type="signal peptide" evidence="7">
    <location>
        <begin position="1"/>
        <end position="28"/>
    </location>
</feature>
<dbReference type="GO" id="GO:0098552">
    <property type="term" value="C:side of membrane"/>
    <property type="evidence" value="ECO:0007669"/>
    <property type="project" value="UniProtKB-KW"/>
</dbReference>
<keyword evidence="5" id="KW-0325">Glycoprotein</keyword>